<dbReference type="AlphaFoldDB" id="A0A4R8IHM0"/>
<protein>
    <submittedName>
        <fullName evidence="1">Uncharacterized protein</fullName>
    </submittedName>
</protein>
<evidence type="ECO:0000313" key="2">
    <source>
        <dbReference type="Proteomes" id="UP000295313"/>
    </source>
</evidence>
<reference evidence="1 2" key="1">
    <citation type="submission" date="2019-03" db="EMBL/GenBank/DDBJ databases">
        <title>Genomic Encyclopedia of Type Strains, Phase III (KMG-III): the genomes of soil and plant-associated and newly described type strains.</title>
        <authorList>
            <person name="Whitman W."/>
        </authorList>
    </citation>
    <scope>NUCLEOTIDE SEQUENCE [LARGE SCALE GENOMIC DNA]</scope>
    <source>
        <strain evidence="1 2">CGMCC 1.12802</strain>
    </source>
</reference>
<organism evidence="1 2">
    <name type="scientific">Epilithonimonas xixisoli</name>
    <dbReference type="NCBI Taxonomy" id="1476462"/>
    <lineage>
        <taxon>Bacteria</taxon>
        <taxon>Pseudomonadati</taxon>
        <taxon>Bacteroidota</taxon>
        <taxon>Flavobacteriia</taxon>
        <taxon>Flavobacteriales</taxon>
        <taxon>Weeksellaceae</taxon>
        <taxon>Chryseobacterium group</taxon>
        <taxon>Epilithonimonas</taxon>
    </lineage>
</organism>
<dbReference type="EMBL" id="SOEO01000001">
    <property type="protein sequence ID" value="TDX86373.1"/>
    <property type="molecule type" value="Genomic_DNA"/>
</dbReference>
<comment type="caution">
    <text evidence="1">The sequence shown here is derived from an EMBL/GenBank/DDBJ whole genome shotgun (WGS) entry which is preliminary data.</text>
</comment>
<sequence length="44" mass="5179">MSFTSLSQMFIDFKGIDESLICEPQNIFNNYQKILVDFAFKNIQ</sequence>
<evidence type="ECO:0000313" key="1">
    <source>
        <dbReference type="EMBL" id="TDX86373.1"/>
    </source>
</evidence>
<accession>A0A4R8IHM0</accession>
<gene>
    <name evidence="1" type="ORF">B0I22_0493</name>
</gene>
<keyword evidence="2" id="KW-1185">Reference proteome</keyword>
<name>A0A4R8IHM0_9FLAO</name>
<proteinExistence type="predicted"/>
<dbReference type="Proteomes" id="UP000295313">
    <property type="component" value="Unassembled WGS sequence"/>
</dbReference>